<feature type="compositionally biased region" description="Pro residues" evidence="1">
    <location>
        <begin position="223"/>
        <end position="235"/>
    </location>
</feature>
<reference evidence="2" key="1">
    <citation type="journal article" date="2012" name="Nat. Biotechnol.">
        <title>Reference genome sequence of the model plant Setaria.</title>
        <authorList>
            <person name="Bennetzen J.L."/>
            <person name="Schmutz J."/>
            <person name="Wang H."/>
            <person name="Percifield R."/>
            <person name="Hawkins J."/>
            <person name="Pontaroli A.C."/>
            <person name="Estep M."/>
            <person name="Feng L."/>
            <person name="Vaughn J.N."/>
            <person name="Grimwood J."/>
            <person name="Jenkins J."/>
            <person name="Barry K."/>
            <person name="Lindquist E."/>
            <person name="Hellsten U."/>
            <person name="Deshpande S."/>
            <person name="Wang X."/>
            <person name="Wu X."/>
            <person name="Mitros T."/>
            <person name="Triplett J."/>
            <person name="Yang X."/>
            <person name="Ye C.Y."/>
            <person name="Mauro-Herrera M."/>
            <person name="Wang L."/>
            <person name="Li P."/>
            <person name="Sharma M."/>
            <person name="Sharma R."/>
            <person name="Ronald P.C."/>
            <person name="Panaud O."/>
            <person name="Kellogg E.A."/>
            <person name="Brutnell T.P."/>
            <person name="Doust A.N."/>
            <person name="Tuskan G.A."/>
            <person name="Rokhsar D."/>
            <person name="Devos K.M."/>
        </authorList>
    </citation>
    <scope>NUCLEOTIDE SEQUENCE [LARGE SCALE GENOMIC DNA]</scope>
    <source>
        <strain evidence="2">Yugu1</strain>
    </source>
</reference>
<evidence type="ECO:0000256" key="1">
    <source>
        <dbReference type="SAM" id="MobiDB-lite"/>
    </source>
</evidence>
<dbReference type="AlphaFoldDB" id="A0A368PZP0"/>
<feature type="compositionally biased region" description="Polar residues" evidence="1">
    <location>
        <begin position="281"/>
        <end position="290"/>
    </location>
</feature>
<protein>
    <submittedName>
        <fullName evidence="2">Uncharacterized protein</fullName>
    </submittedName>
</protein>
<accession>A0A368PZP0</accession>
<gene>
    <name evidence="2" type="ORF">SETIT_2G171300v2</name>
</gene>
<feature type="region of interest" description="Disordered" evidence="1">
    <location>
        <begin position="166"/>
        <end position="268"/>
    </location>
</feature>
<evidence type="ECO:0000313" key="2">
    <source>
        <dbReference type="EMBL" id="RCV11251.1"/>
    </source>
</evidence>
<feature type="compositionally biased region" description="Pro residues" evidence="1">
    <location>
        <begin position="255"/>
        <end position="267"/>
    </location>
</feature>
<feature type="compositionally biased region" description="Polar residues" evidence="1">
    <location>
        <begin position="166"/>
        <end position="205"/>
    </location>
</feature>
<dbReference type="PRINTS" id="PR01217">
    <property type="entry name" value="PRICHEXTENSN"/>
</dbReference>
<dbReference type="OrthoDB" id="10443849at2759"/>
<organism evidence="2">
    <name type="scientific">Setaria italica</name>
    <name type="common">Foxtail millet</name>
    <name type="synonym">Panicum italicum</name>
    <dbReference type="NCBI Taxonomy" id="4555"/>
    <lineage>
        <taxon>Eukaryota</taxon>
        <taxon>Viridiplantae</taxon>
        <taxon>Streptophyta</taxon>
        <taxon>Embryophyta</taxon>
        <taxon>Tracheophyta</taxon>
        <taxon>Spermatophyta</taxon>
        <taxon>Magnoliopsida</taxon>
        <taxon>Liliopsida</taxon>
        <taxon>Poales</taxon>
        <taxon>Poaceae</taxon>
        <taxon>PACMAD clade</taxon>
        <taxon>Panicoideae</taxon>
        <taxon>Panicodae</taxon>
        <taxon>Paniceae</taxon>
        <taxon>Cenchrinae</taxon>
        <taxon>Setaria</taxon>
    </lineage>
</organism>
<sequence>MSFILSCDFWFCCGGANGPELYYYLPPPNMDKPAWSSAPPSHVPFFSKEYNVPQPATQQPPCHSNKPSKAYDLLPQSTQMIPSHVPSTKVHEPVASRPPPQADHSAIQPSNRYQTPSITNQQWAPPIVPPKRPETIVPTLVPMHTPAPAPSKVHNPLQQSKQTALHNDTCDQPPQSHITTQPLPARQPSKTYQNLPSMNQQSMSHVPSKRCDNPVPAVAPMNAHPPVPSKVPAPLPESKKAVPSSVPSTKERDVPPPAQVPSQPPPEAVWLAHQPSKIYQKSPTMGQQLASPPHAPSNRYKTSVEAVAKTKSSKYAELSMESYSIGNTSS</sequence>
<name>A0A368PZP0_SETIT</name>
<reference evidence="2" key="2">
    <citation type="submission" date="2015-07" db="EMBL/GenBank/DDBJ databases">
        <authorList>
            <person name="Noorani M."/>
        </authorList>
    </citation>
    <scope>NUCLEOTIDE SEQUENCE</scope>
    <source>
        <strain evidence="2">Yugu1</strain>
    </source>
</reference>
<proteinExistence type="predicted"/>
<dbReference type="EMBL" id="CM003529">
    <property type="protein sequence ID" value="RCV11251.1"/>
    <property type="molecule type" value="Genomic_DNA"/>
</dbReference>
<dbReference type="STRING" id="4555.A0A368PZP0"/>
<feature type="region of interest" description="Disordered" evidence="1">
    <location>
        <begin position="281"/>
        <end position="301"/>
    </location>
</feature>
<feature type="region of interest" description="Disordered" evidence="1">
    <location>
        <begin position="89"/>
        <end position="109"/>
    </location>
</feature>